<feature type="domain" description="GGDEF" evidence="1">
    <location>
        <begin position="174"/>
        <end position="311"/>
    </location>
</feature>
<proteinExistence type="predicted"/>
<dbReference type="EMBL" id="NXIF01000055">
    <property type="protein sequence ID" value="PKI79792.1"/>
    <property type="molecule type" value="Genomic_DNA"/>
</dbReference>
<organism evidence="2 3">
    <name type="scientific">Malaciobacter halophilus</name>
    <dbReference type="NCBI Taxonomy" id="197482"/>
    <lineage>
        <taxon>Bacteria</taxon>
        <taxon>Pseudomonadati</taxon>
        <taxon>Campylobacterota</taxon>
        <taxon>Epsilonproteobacteria</taxon>
        <taxon>Campylobacterales</taxon>
        <taxon>Arcobacteraceae</taxon>
        <taxon>Malaciobacter</taxon>
    </lineage>
</organism>
<dbReference type="Pfam" id="PF00990">
    <property type="entry name" value="GGDEF"/>
    <property type="match status" value="1"/>
</dbReference>
<dbReference type="CDD" id="cd01949">
    <property type="entry name" value="GGDEF"/>
    <property type="match status" value="1"/>
</dbReference>
<dbReference type="InterPro" id="IPR043128">
    <property type="entry name" value="Rev_trsase/Diguanyl_cyclase"/>
</dbReference>
<dbReference type="NCBIfam" id="TIGR00254">
    <property type="entry name" value="GGDEF"/>
    <property type="match status" value="1"/>
</dbReference>
<evidence type="ECO:0000313" key="2">
    <source>
        <dbReference type="EMBL" id="PKI79792.1"/>
    </source>
</evidence>
<evidence type="ECO:0000259" key="1">
    <source>
        <dbReference type="PROSITE" id="PS50887"/>
    </source>
</evidence>
<dbReference type="SMART" id="SM00267">
    <property type="entry name" value="GGDEF"/>
    <property type="match status" value="1"/>
</dbReference>
<dbReference type="AlphaFoldDB" id="A0A2N1IZS2"/>
<dbReference type="InterPro" id="IPR052163">
    <property type="entry name" value="DGC-Regulatory_Protein"/>
</dbReference>
<dbReference type="PANTHER" id="PTHR46663">
    <property type="entry name" value="DIGUANYLATE CYCLASE DGCT-RELATED"/>
    <property type="match status" value="1"/>
</dbReference>
<comment type="caution">
    <text evidence="2">The sequence shown here is derived from an EMBL/GenBank/DDBJ whole genome shotgun (WGS) entry which is preliminary data.</text>
</comment>
<dbReference type="RefSeq" id="WP_101185860.1">
    <property type="nucleotide sequence ID" value="NZ_CP031218.1"/>
</dbReference>
<dbReference type="PANTHER" id="PTHR46663:SF2">
    <property type="entry name" value="GGDEF DOMAIN-CONTAINING PROTEIN"/>
    <property type="match status" value="1"/>
</dbReference>
<dbReference type="KEGG" id="ahs:AHALO_1290"/>
<reference evidence="2 3" key="1">
    <citation type="submission" date="2017-09" db="EMBL/GenBank/DDBJ databases">
        <title>Genomics of the genus Arcobacter.</title>
        <authorList>
            <person name="Perez-Cataluna A."/>
            <person name="Figueras M.J."/>
            <person name="Salas-Masso N."/>
        </authorList>
    </citation>
    <scope>NUCLEOTIDE SEQUENCE [LARGE SCALE GENOMIC DNA]</scope>
    <source>
        <strain evidence="2 3">DSM 18005</strain>
    </source>
</reference>
<keyword evidence="3" id="KW-1185">Reference proteome</keyword>
<name>A0A2N1IZS2_9BACT</name>
<sequence length="320" mass="37329">MSNIMVNSFKQILEDKQKNVEHAEFSINEDKKIVKLFADSLKYLAISLNNSYEIENLRILFKDAINKYDEIIYETKNEVFDERFKLTYKIDLSYNVKIIYEIYCNNEQHYHNLEINSDVLVTTFDIISQTLYNKYLEECIKELSLKDQITGLYNRKYLETYLEKVLALSKRENKKIGFLKIGVDKFKAVIDEFDYNVGDKVLIALADLLKQTVRKSDIVVRIDADEFLVVLQNVGSENNCIMIAKKLIENFSKKEVLVNEQTKQTLLKTICIGISLFPDNAETIEGLLNTSDNALYEAKNKGRSEFFVYKDSQMHTIDLF</sequence>
<protein>
    <submittedName>
        <fullName evidence="2">GGDEF domain-containing protein</fullName>
    </submittedName>
</protein>
<evidence type="ECO:0000313" key="3">
    <source>
        <dbReference type="Proteomes" id="UP000233248"/>
    </source>
</evidence>
<dbReference type="PROSITE" id="PS50887">
    <property type="entry name" value="GGDEF"/>
    <property type="match status" value="1"/>
</dbReference>
<accession>A0A2N1IZS2</accession>
<dbReference type="Proteomes" id="UP000233248">
    <property type="component" value="Unassembled WGS sequence"/>
</dbReference>
<dbReference type="OrthoDB" id="5347995at2"/>
<dbReference type="InterPro" id="IPR029787">
    <property type="entry name" value="Nucleotide_cyclase"/>
</dbReference>
<dbReference type="Gene3D" id="3.30.70.270">
    <property type="match status" value="1"/>
</dbReference>
<dbReference type="InterPro" id="IPR000160">
    <property type="entry name" value="GGDEF_dom"/>
</dbReference>
<dbReference type="SUPFAM" id="SSF55073">
    <property type="entry name" value="Nucleotide cyclase"/>
    <property type="match status" value="1"/>
</dbReference>
<gene>
    <name evidence="2" type="ORF">CP960_12685</name>
</gene>